<evidence type="ECO:0000256" key="2">
    <source>
        <dbReference type="ARBA" id="ARBA00022664"/>
    </source>
</evidence>
<dbReference type="PROSITE" id="PS50102">
    <property type="entry name" value="RRM"/>
    <property type="match status" value="2"/>
</dbReference>
<dbReference type="InterPro" id="IPR050666">
    <property type="entry name" value="ESRP"/>
</dbReference>
<evidence type="ECO:0000256" key="6">
    <source>
        <dbReference type="PROSITE-ProRule" id="PRU00176"/>
    </source>
</evidence>
<sequence>MVQEREVLVILFCSVTGENDELLGVDESPITEINWIAIDSTENKKIREGEIYLKAEETKKTTHHHHHIELSDEDDVSSVDDVSTSSGDICASDVSSDDVIYENETESEEEEGQNEKEDDDKIRIGLGEALKQFEDIITELKQDGAIIRLVTENGLHLRQCLHPRAFNQHINLADFFYRYIDLQKEYRAFREKATGFKKLQDIADDMFIKSSEDTLSTPLKKCQFCATVLQHLLKEGHRFTRIEEIKKTLDSGTISGYIKDETIIRARGLPWQVSDVDVADFFVGLNISRSGVALCLNLKGRRNGEALVRFDCQEHRDMALRRHKHHLLGRYIEVYKGTAQDFLKIAKGPAGAMHAAAVFLTNGGEVIVRMRGLPFDAKISDIVNFFGQSPKVYQGEEGVMLVSHPDGSPTGDAFVLFETEAEGQVALKKHRENIGKRYVELFRSTRAELQQVLTMYNVGYQLFNPVHGQTYPQVQTVINDRALINQRLQALMNMSCLRMRGLPFSAGQKDILNFLANHADNVVSAVHIIYNLQGRPSGEAFVQMKNPDQAHKCAGDLHLKHMGERYIEVFQCSVQDMTWMLATSHANQLACQHLSQLNHTKTPKTSSSNNTTSPAGAKTTFQPSTPSPPPPPILQTTQAPPMNGILTSPPPPITTNGFFPPEVSQPLPIYTGPFPPMFPPLPQQGFLPPPPPLPPHTSGVPAIPTVMPPMYGDAMQFQMNPFGKPGPMTYIAVNSPEEAHRIIQHEKHMHNKFLPGNAPYVEMFIAH</sequence>
<dbReference type="CDD" id="cd12508">
    <property type="entry name" value="RRM2_ESRPs_Fusilli"/>
    <property type="match status" value="1"/>
</dbReference>
<feature type="compositionally biased region" description="Acidic residues" evidence="7">
    <location>
        <begin position="95"/>
        <end position="112"/>
    </location>
</feature>
<dbReference type="EnsemblMetazoa" id="CLYHEMT002072.1">
    <property type="protein sequence ID" value="CLYHEMP002072.1"/>
    <property type="gene ID" value="CLYHEMG002072"/>
</dbReference>
<keyword evidence="3" id="KW-0677">Repeat</keyword>
<evidence type="ECO:0000313" key="9">
    <source>
        <dbReference type="EnsemblMetazoa" id="CLYHEMP002072.1"/>
    </source>
</evidence>
<comment type="similarity">
    <text evidence="1">Belongs to the ESRP family.</text>
</comment>
<dbReference type="Gene3D" id="3.30.420.10">
    <property type="entry name" value="Ribonuclease H-like superfamily/Ribonuclease H"/>
    <property type="match status" value="1"/>
</dbReference>
<proteinExistence type="inferred from homology"/>
<evidence type="ECO:0000256" key="3">
    <source>
        <dbReference type="ARBA" id="ARBA00022737"/>
    </source>
</evidence>
<evidence type="ECO:0000313" key="10">
    <source>
        <dbReference type="Proteomes" id="UP000594262"/>
    </source>
</evidence>
<name>A0A7M5TUH4_9CNID</name>
<feature type="domain" description="RRM" evidence="8">
    <location>
        <begin position="495"/>
        <end position="569"/>
    </location>
</feature>
<dbReference type="Gene3D" id="3.30.70.330">
    <property type="match status" value="3"/>
</dbReference>
<dbReference type="InterPro" id="IPR012677">
    <property type="entry name" value="Nucleotide-bd_a/b_plait_sf"/>
</dbReference>
<keyword evidence="5" id="KW-0508">mRNA splicing</keyword>
<dbReference type="GeneID" id="136823925"/>
<feature type="region of interest" description="Disordered" evidence="7">
    <location>
        <begin position="599"/>
        <end position="642"/>
    </location>
</feature>
<reference evidence="9" key="1">
    <citation type="submission" date="2021-01" db="UniProtKB">
        <authorList>
            <consortium name="EnsemblMetazoa"/>
        </authorList>
    </citation>
    <scope>IDENTIFICATION</scope>
</reference>
<feature type="region of interest" description="Disordered" evidence="7">
    <location>
        <begin position="62"/>
        <end position="121"/>
    </location>
</feature>
<dbReference type="OrthoDB" id="431068at2759"/>
<dbReference type="InterPro" id="IPR035979">
    <property type="entry name" value="RBD_domain_sf"/>
</dbReference>
<dbReference type="GO" id="GO:0008380">
    <property type="term" value="P:RNA splicing"/>
    <property type="evidence" value="ECO:0007669"/>
    <property type="project" value="UniProtKB-KW"/>
</dbReference>
<keyword evidence="2" id="KW-0507">mRNA processing</keyword>
<dbReference type="AlphaFoldDB" id="A0A7M5TUH4"/>
<keyword evidence="4 6" id="KW-0694">RNA-binding</keyword>
<feature type="compositionally biased region" description="Low complexity" evidence="7">
    <location>
        <begin position="79"/>
        <end position="88"/>
    </location>
</feature>
<dbReference type="GO" id="GO:0006397">
    <property type="term" value="P:mRNA processing"/>
    <property type="evidence" value="ECO:0007669"/>
    <property type="project" value="UniProtKB-KW"/>
</dbReference>
<dbReference type="InterPro" id="IPR000504">
    <property type="entry name" value="RRM_dom"/>
</dbReference>
<protein>
    <recommendedName>
        <fullName evidence="8">RRM domain-containing protein</fullName>
    </recommendedName>
</protein>
<dbReference type="SUPFAM" id="SSF54928">
    <property type="entry name" value="RNA-binding domain, RBD"/>
    <property type="match status" value="2"/>
</dbReference>
<evidence type="ECO:0000256" key="7">
    <source>
        <dbReference type="SAM" id="MobiDB-lite"/>
    </source>
</evidence>
<dbReference type="Proteomes" id="UP000594262">
    <property type="component" value="Unplaced"/>
</dbReference>
<accession>A0A7M5TUH4</accession>
<dbReference type="PANTHER" id="PTHR13976">
    <property type="entry name" value="HETEROGENEOUS NUCLEAR RIBONUCLEOPROTEIN-RELATED"/>
    <property type="match status" value="1"/>
</dbReference>
<evidence type="ECO:0000256" key="1">
    <source>
        <dbReference type="ARBA" id="ARBA00008866"/>
    </source>
</evidence>
<evidence type="ECO:0000256" key="5">
    <source>
        <dbReference type="ARBA" id="ARBA00023187"/>
    </source>
</evidence>
<keyword evidence="10" id="KW-1185">Reference proteome</keyword>
<dbReference type="Pfam" id="PF00076">
    <property type="entry name" value="RRM_1"/>
    <property type="match status" value="1"/>
</dbReference>
<dbReference type="GO" id="GO:0003723">
    <property type="term" value="F:RNA binding"/>
    <property type="evidence" value="ECO:0007669"/>
    <property type="project" value="UniProtKB-UniRule"/>
</dbReference>
<organism evidence="9 10">
    <name type="scientific">Clytia hemisphaerica</name>
    <dbReference type="NCBI Taxonomy" id="252671"/>
    <lineage>
        <taxon>Eukaryota</taxon>
        <taxon>Metazoa</taxon>
        <taxon>Cnidaria</taxon>
        <taxon>Hydrozoa</taxon>
        <taxon>Hydroidolina</taxon>
        <taxon>Leptothecata</taxon>
        <taxon>Obeliida</taxon>
        <taxon>Clytiidae</taxon>
        <taxon>Clytia</taxon>
    </lineage>
</organism>
<evidence type="ECO:0000259" key="8">
    <source>
        <dbReference type="PROSITE" id="PS50102"/>
    </source>
</evidence>
<dbReference type="InterPro" id="IPR036397">
    <property type="entry name" value="RNaseH_sf"/>
</dbReference>
<feature type="compositionally biased region" description="Low complexity" evidence="7">
    <location>
        <begin position="603"/>
        <end position="624"/>
    </location>
</feature>
<evidence type="ECO:0000256" key="4">
    <source>
        <dbReference type="ARBA" id="ARBA00022884"/>
    </source>
</evidence>
<dbReference type="RefSeq" id="XP_066936184.1">
    <property type="nucleotide sequence ID" value="XM_067080083.1"/>
</dbReference>
<feature type="domain" description="RRM" evidence="8">
    <location>
        <begin position="262"/>
        <end position="339"/>
    </location>
</feature>
<dbReference type="SMART" id="SM00360">
    <property type="entry name" value="RRM"/>
    <property type="match status" value="3"/>
</dbReference>